<reference evidence="7 8" key="1">
    <citation type="submission" date="2015-08" db="EMBL/GenBank/DDBJ databases">
        <title>Genome sequencing and assembly of the deep-sea bacterium Idiomarina zobellii.</title>
        <authorList>
            <person name="Mithoefer S.D."/>
            <person name="Rheaume B.A."/>
            <person name="MacLea K.S."/>
        </authorList>
    </citation>
    <scope>NUCLEOTIDE SEQUENCE [LARGE SCALE GENOMIC DNA]</scope>
    <source>
        <strain evidence="7 8">KMM 231</strain>
    </source>
</reference>
<dbReference type="Gene3D" id="3.40.830.10">
    <property type="entry name" value="LigB-like"/>
    <property type="match status" value="1"/>
</dbReference>
<protein>
    <submittedName>
        <fullName evidence="7">Extradiol ring-cleavage dioxygenase</fullName>
    </submittedName>
</protein>
<dbReference type="RefSeq" id="WP_053952436.1">
    <property type="nucleotide sequence ID" value="NZ_FNCB01000001.1"/>
</dbReference>
<dbReference type="PIRSF" id="PIRSF006157">
    <property type="entry name" value="Doxgns_DODA"/>
    <property type="match status" value="1"/>
</dbReference>
<evidence type="ECO:0000256" key="4">
    <source>
        <dbReference type="ARBA" id="ARBA00022833"/>
    </source>
</evidence>
<keyword evidence="5" id="KW-0560">Oxidoreductase</keyword>
<feature type="domain" description="Extradiol ring-cleavage dioxygenase class III enzyme subunit B" evidence="6">
    <location>
        <begin position="20"/>
        <end position="248"/>
    </location>
</feature>
<accession>A0A837NHN6</accession>
<sequence length="265" mass="29335">MRQVLYIAHGGGPMPLLGDKSHESLNNALQDVASRMPKPDAILVVSAHWEADIPHVTTGEKPELIYDYYGFPPESYQITYPAPSEPNLAKELLGAITAAGIESVGEPERGFDHGLFVPLKIMFPQADIPCVQLSLLNTLDANAHIKLGKALANLDYDNLLILGSGFSFHNMKAFFSPEDATADSKNAEFQSWLEQVCSSKTLNEEERADKLSHWQQAPFAEFCHPREEHLLPLHVCYGAAGKASDEAITVTALNKEARMFYWQLN</sequence>
<dbReference type="Proteomes" id="UP000053030">
    <property type="component" value="Unassembled WGS sequence"/>
</dbReference>
<dbReference type="Pfam" id="PF02900">
    <property type="entry name" value="LigB"/>
    <property type="match status" value="1"/>
</dbReference>
<keyword evidence="7" id="KW-0223">Dioxygenase</keyword>
<evidence type="ECO:0000256" key="3">
    <source>
        <dbReference type="ARBA" id="ARBA00022723"/>
    </source>
</evidence>
<evidence type="ECO:0000313" key="7">
    <source>
        <dbReference type="EMBL" id="KPD24960.1"/>
    </source>
</evidence>
<dbReference type="GO" id="GO:0008270">
    <property type="term" value="F:zinc ion binding"/>
    <property type="evidence" value="ECO:0007669"/>
    <property type="project" value="InterPro"/>
</dbReference>
<organism evidence="7 8">
    <name type="scientific">Idiomarina zobellii</name>
    <dbReference type="NCBI Taxonomy" id="86103"/>
    <lineage>
        <taxon>Bacteria</taxon>
        <taxon>Pseudomonadati</taxon>
        <taxon>Pseudomonadota</taxon>
        <taxon>Gammaproteobacteria</taxon>
        <taxon>Alteromonadales</taxon>
        <taxon>Idiomarinaceae</taxon>
        <taxon>Idiomarina</taxon>
    </lineage>
</organism>
<dbReference type="GO" id="GO:0008198">
    <property type="term" value="F:ferrous iron binding"/>
    <property type="evidence" value="ECO:0007669"/>
    <property type="project" value="InterPro"/>
</dbReference>
<dbReference type="InterPro" id="IPR004183">
    <property type="entry name" value="Xdiol_dOase_suB"/>
</dbReference>
<dbReference type="GO" id="GO:0016702">
    <property type="term" value="F:oxidoreductase activity, acting on single donors with incorporation of molecular oxygen, incorporation of two atoms of oxygen"/>
    <property type="evidence" value="ECO:0007669"/>
    <property type="project" value="UniProtKB-ARBA"/>
</dbReference>
<evidence type="ECO:0000313" key="8">
    <source>
        <dbReference type="Proteomes" id="UP000053030"/>
    </source>
</evidence>
<gene>
    <name evidence="7" type="ORF">AFK76_00940</name>
</gene>
<proteinExistence type="inferred from homology"/>
<dbReference type="OrthoDB" id="9790889at2"/>
<dbReference type="SUPFAM" id="SSF53213">
    <property type="entry name" value="LigB-like"/>
    <property type="match status" value="1"/>
</dbReference>
<name>A0A837NHN6_9GAMM</name>
<dbReference type="PANTHER" id="PTHR30096">
    <property type="entry name" value="4,5-DOPA DIOXYGENASE EXTRADIOL-LIKE PROTEIN"/>
    <property type="match status" value="1"/>
</dbReference>
<evidence type="ECO:0000256" key="2">
    <source>
        <dbReference type="ARBA" id="ARBA00007581"/>
    </source>
</evidence>
<dbReference type="EMBL" id="LHSG01000001">
    <property type="protein sequence ID" value="KPD24960.1"/>
    <property type="molecule type" value="Genomic_DNA"/>
</dbReference>
<dbReference type="PANTHER" id="PTHR30096:SF0">
    <property type="entry name" value="4,5-DOPA DIOXYGENASE EXTRADIOL-LIKE PROTEIN"/>
    <property type="match status" value="1"/>
</dbReference>
<keyword evidence="8" id="KW-1185">Reference proteome</keyword>
<keyword evidence="3" id="KW-0479">Metal-binding</keyword>
<evidence type="ECO:0000259" key="6">
    <source>
        <dbReference type="Pfam" id="PF02900"/>
    </source>
</evidence>
<evidence type="ECO:0000256" key="5">
    <source>
        <dbReference type="ARBA" id="ARBA00023002"/>
    </source>
</evidence>
<comment type="cofactor">
    <cofactor evidence="1">
        <name>Zn(2+)</name>
        <dbReference type="ChEBI" id="CHEBI:29105"/>
    </cofactor>
</comment>
<keyword evidence="4" id="KW-0862">Zinc</keyword>
<comment type="similarity">
    <text evidence="2">Belongs to the DODA-type extradiol aromatic ring-opening dioxygenase family.</text>
</comment>
<comment type="caution">
    <text evidence="7">The sequence shown here is derived from an EMBL/GenBank/DDBJ whole genome shotgun (WGS) entry which is preliminary data.</text>
</comment>
<dbReference type="CDD" id="cd07363">
    <property type="entry name" value="45_DOPA_Dioxygenase"/>
    <property type="match status" value="1"/>
</dbReference>
<dbReference type="AlphaFoldDB" id="A0A837NHN6"/>
<evidence type="ECO:0000256" key="1">
    <source>
        <dbReference type="ARBA" id="ARBA00001947"/>
    </source>
</evidence>
<dbReference type="InterPro" id="IPR014436">
    <property type="entry name" value="Extradiol_dOase_DODA"/>
</dbReference>